<evidence type="ECO:0000313" key="1">
    <source>
        <dbReference type="EMBL" id="MPC58643.1"/>
    </source>
</evidence>
<accession>A0A5B7GMC9</accession>
<evidence type="ECO:0008006" key="3">
    <source>
        <dbReference type="Google" id="ProtNLM"/>
    </source>
</evidence>
<dbReference type="Proteomes" id="UP000324222">
    <property type="component" value="Unassembled WGS sequence"/>
</dbReference>
<dbReference type="AlphaFoldDB" id="A0A5B7GMC9"/>
<comment type="caution">
    <text evidence="1">The sequence shown here is derived from an EMBL/GenBank/DDBJ whole genome shotgun (WGS) entry which is preliminary data.</text>
</comment>
<proteinExistence type="predicted"/>
<reference evidence="1 2" key="1">
    <citation type="submission" date="2019-05" db="EMBL/GenBank/DDBJ databases">
        <title>Another draft genome of Portunus trituberculatus and its Hox gene families provides insights of decapod evolution.</title>
        <authorList>
            <person name="Jeong J.-H."/>
            <person name="Song I."/>
            <person name="Kim S."/>
            <person name="Choi T."/>
            <person name="Kim D."/>
            <person name="Ryu S."/>
            <person name="Kim W."/>
        </authorList>
    </citation>
    <scope>NUCLEOTIDE SEQUENCE [LARGE SCALE GENOMIC DNA]</scope>
    <source>
        <tissue evidence="1">Muscle</tissue>
    </source>
</reference>
<sequence>MNPNMTVEAPKQNPSIHHPNMTVQPVYKTRSFVPDYKGESFTRLRLMSHNLRVEVGRWSRTLREQRVCQCDGMQVQTEKHVLIECPLSAHCRDRYQMLTFTDLGELLQESNYLNEVCGWLHQRCTKHLLRLSYLYWCM</sequence>
<evidence type="ECO:0000313" key="2">
    <source>
        <dbReference type="Proteomes" id="UP000324222"/>
    </source>
</evidence>
<dbReference type="EMBL" id="VSRR010015872">
    <property type="protein sequence ID" value="MPC58643.1"/>
    <property type="molecule type" value="Genomic_DNA"/>
</dbReference>
<protein>
    <recommendedName>
        <fullName evidence="3">Reverse transcriptase zinc-binding domain-containing protein</fullName>
    </recommendedName>
</protein>
<keyword evidence="2" id="KW-1185">Reference proteome</keyword>
<name>A0A5B7GMC9_PORTR</name>
<gene>
    <name evidence="1" type="ORF">E2C01_052650</name>
</gene>
<organism evidence="1 2">
    <name type="scientific">Portunus trituberculatus</name>
    <name type="common">Swimming crab</name>
    <name type="synonym">Neptunus trituberculatus</name>
    <dbReference type="NCBI Taxonomy" id="210409"/>
    <lineage>
        <taxon>Eukaryota</taxon>
        <taxon>Metazoa</taxon>
        <taxon>Ecdysozoa</taxon>
        <taxon>Arthropoda</taxon>
        <taxon>Crustacea</taxon>
        <taxon>Multicrustacea</taxon>
        <taxon>Malacostraca</taxon>
        <taxon>Eumalacostraca</taxon>
        <taxon>Eucarida</taxon>
        <taxon>Decapoda</taxon>
        <taxon>Pleocyemata</taxon>
        <taxon>Brachyura</taxon>
        <taxon>Eubrachyura</taxon>
        <taxon>Portunoidea</taxon>
        <taxon>Portunidae</taxon>
        <taxon>Portuninae</taxon>
        <taxon>Portunus</taxon>
    </lineage>
</organism>